<evidence type="ECO:0000259" key="1">
    <source>
        <dbReference type="Pfam" id="PF20150"/>
    </source>
</evidence>
<evidence type="ECO:0000313" key="3">
    <source>
        <dbReference type="Proteomes" id="UP001172159"/>
    </source>
</evidence>
<gene>
    <name evidence="2" type="ORF">B0T21DRAFT_287372</name>
</gene>
<dbReference type="EMBL" id="JAUKTV010000005">
    <property type="protein sequence ID" value="KAK0737047.1"/>
    <property type="molecule type" value="Genomic_DNA"/>
</dbReference>
<evidence type="ECO:0000313" key="2">
    <source>
        <dbReference type="EMBL" id="KAK0737047.1"/>
    </source>
</evidence>
<name>A0AA40EG13_9PEZI</name>
<dbReference type="Proteomes" id="UP001172159">
    <property type="component" value="Unassembled WGS sequence"/>
</dbReference>
<keyword evidence="3" id="KW-1185">Reference proteome</keyword>
<organism evidence="2 3">
    <name type="scientific">Apiosordaria backusii</name>
    <dbReference type="NCBI Taxonomy" id="314023"/>
    <lineage>
        <taxon>Eukaryota</taxon>
        <taxon>Fungi</taxon>
        <taxon>Dikarya</taxon>
        <taxon>Ascomycota</taxon>
        <taxon>Pezizomycotina</taxon>
        <taxon>Sordariomycetes</taxon>
        <taxon>Sordariomycetidae</taxon>
        <taxon>Sordariales</taxon>
        <taxon>Lasiosphaeriaceae</taxon>
        <taxon>Apiosordaria</taxon>
    </lineage>
</organism>
<dbReference type="PANTHER" id="PTHR35910:SF1">
    <property type="entry name" value="2EXR DOMAIN-CONTAINING PROTEIN"/>
    <property type="match status" value="1"/>
</dbReference>
<comment type="caution">
    <text evidence="2">The sequence shown here is derived from an EMBL/GenBank/DDBJ whole genome shotgun (WGS) entry which is preliminary data.</text>
</comment>
<protein>
    <recommendedName>
        <fullName evidence="1">2EXR domain-containing protein</fullName>
    </recommendedName>
</protein>
<reference evidence="2" key="1">
    <citation type="submission" date="2023-06" db="EMBL/GenBank/DDBJ databases">
        <title>Genome-scale phylogeny and comparative genomics of the fungal order Sordariales.</title>
        <authorList>
            <consortium name="Lawrence Berkeley National Laboratory"/>
            <person name="Hensen N."/>
            <person name="Bonometti L."/>
            <person name="Westerberg I."/>
            <person name="Brannstrom I.O."/>
            <person name="Guillou S."/>
            <person name="Cros-Aarteil S."/>
            <person name="Calhoun S."/>
            <person name="Haridas S."/>
            <person name="Kuo A."/>
            <person name="Mondo S."/>
            <person name="Pangilinan J."/>
            <person name="Riley R."/>
            <person name="Labutti K."/>
            <person name="Andreopoulos B."/>
            <person name="Lipzen A."/>
            <person name="Chen C."/>
            <person name="Yanf M."/>
            <person name="Daum C."/>
            <person name="Ng V."/>
            <person name="Clum A."/>
            <person name="Steindorff A."/>
            <person name="Ohm R."/>
            <person name="Martin F."/>
            <person name="Silar P."/>
            <person name="Natvig D."/>
            <person name="Lalanne C."/>
            <person name="Gautier V."/>
            <person name="Ament-Velasquez S.L."/>
            <person name="Kruys A."/>
            <person name="Hutchinson M.I."/>
            <person name="Powell A.J."/>
            <person name="Barry K."/>
            <person name="Miller A.N."/>
            <person name="Grigoriev I.V."/>
            <person name="Debuchy R."/>
            <person name="Gladieux P."/>
            <person name="Thoren M.H."/>
            <person name="Johannesson H."/>
        </authorList>
    </citation>
    <scope>NUCLEOTIDE SEQUENCE</scope>
    <source>
        <strain evidence="2">CBS 540.89</strain>
    </source>
</reference>
<dbReference type="InterPro" id="IPR045518">
    <property type="entry name" value="2EXR"/>
</dbReference>
<dbReference type="AlphaFoldDB" id="A0AA40EG13"/>
<dbReference type="PANTHER" id="PTHR35910">
    <property type="entry name" value="2EXR DOMAIN-CONTAINING PROTEIN"/>
    <property type="match status" value="1"/>
</dbReference>
<proteinExistence type="predicted"/>
<dbReference type="Pfam" id="PF20150">
    <property type="entry name" value="2EXR"/>
    <property type="match status" value="1"/>
</dbReference>
<accession>A0AA40EG13</accession>
<sequence length="298" mass="34038">MATTFHPFPALPYELRAFIWQFAAAGDPRTVEIRIGWKKQFPSLPHLPFDNSYTSHSYQKSFAQVPFLITGLTPVPALLHTCHESRLLLSTGQKKFYHRACSEIVPGLANLRERFGEIVEYTPEERYVWLNWDIDIVSLGPLPANGKHGTELAALEPVAHLVQRLRYERSYSDEFYVRSEIPQLGMFTSLKEMHIVCSDGYQAWRWASEDHWPCGAGNVIVYDEDVDQVDGRLPKALEGRKSMRLVELDEILGRGSGRGREHWTAGIHWPASIGRVVNRLRDDDRWRGDPVGLSRITG</sequence>
<feature type="domain" description="2EXR" evidence="1">
    <location>
        <begin position="5"/>
        <end position="137"/>
    </location>
</feature>